<dbReference type="Proteomes" id="UP000321947">
    <property type="component" value="Unassembled WGS sequence"/>
</dbReference>
<gene>
    <name evidence="2" type="ORF">E5676_scaffold434G002090</name>
</gene>
<feature type="region of interest" description="Disordered" evidence="1">
    <location>
        <begin position="241"/>
        <end position="267"/>
    </location>
</feature>
<feature type="compositionally biased region" description="Polar residues" evidence="1">
    <location>
        <begin position="378"/>
        <end position="395"/>
    </location>
</feature>
<evidence type="ECO:0000313" key="2">
    <source>
        <dbReference type="EMBL" id="TYK17352.1"/>
    </source>
</evidence>
<proteinExistence type="predicted"/>
<comment type="caution">
    <text evidence="2">The sequence shown here is derived from an EMBL/GenBank/DDBJ whole genome shotgun (WGS) entry which is preliminary data.</text>
</comment>
<dbReference type="SUPFAM" id="SSF48452">
    <property type="entry name" value="TPR-like"/>
    <property type="match status" value="2"/>
</dbReference>
<name>A0A5D3D0K1_CUCMM</name>
<organism evidence="2 3">
    <name type="scientific">Cucumis melo var. makuwa</name>
    <name type="common">Oriental melon</name>
    <dbReference type="NCBI Taxonomy" id="1194695"/>
    <lineage>
        <taxon>Eukaryota</taxon>
        <taxon>Viridiplantae</taxon>
        <taxon>Streptophyta</taxon>
        <taxon>Embryophyta</taxon>
        <taxon>Tracheophyta</taxon>
        <taxon>Spermatophyta</taxon>
        <taxon>Magnoliopsida</taxon>
        <taxon>eudicotyledons</taxon>
        <taxon>Gunneridae</taxon>
        <taxon>Pentapetalae</taxon>
        <taxon>rosids</taxon>
        <taxon>fabids</taxon>
        <taxon>Cucurbitales</taxon>
        <taxon>Cucurbitaceae</taxon>
        <taxon>Benincaseae</taxon>
        <taxon>Cucumis</taxon>
    </lineage>
</organism>
<dbReference type="EMBL" id="SSTD01008130">
    <property type="protein sequence ID" value="TYK17352.1"/>
    <property type="molecule type" value="Genomic_DNA"/>
</dbReference>
<evidence type="ECO:0000256" key="1">
    <source>
        <dbReference type="SAM" id="MobiDB-lite"/>
    </source>
</evidence>
<evidence type="ECO:0000313" key="3">
    <source>
        <dbReference type="Proteomes" id="UP000321947"/>
    </source>
</evidence>
<sequence>MLHSTASFSIYTDDENQEQIMGLEAFEKGVMIEVTKEEVLGSTGNDFSFSKRAMGLIQEEEMEDEDGLNRGFDDSEVNLRPASPPLYLAAGLGMDASGLGGGYDSVDFFDEKMVDETPSIHPSLPLRDYVQSLWSEGKLDEAEEQSYQATITYPEDGEILVLYAQLVWELHHDQAKASSYFERAALVAPNNSDILAARAKFLWELNEEDETMVLHSSLHGLFAFSELIRIIGPSCPVHLQIPGEEDSNKVNSSSPEERIEPASDTGESDMQEYYEKMLKENPTDPLLLKNYARFLKQSKVDLQGAEEYYYRGIQADPSDGELLSEYAKLVWELHHDYNKALNNFERAVEASPTNSYVLGAYASFLWETDDYEEDGASKNDSQWPSNTVTVSVGNA</sequence>
<dbReference type="PANTHER" id="PTHR26312:SF217">
    <property type="entry name" value="N-ACETYLGLUCOSAMINE TRANSFERASE, OGT PROTEIN, PUTATIVE-RELATED"/>
    <property type="match status" value="1"/>
</dbReference>
<protein>
    <submittedName>
        <fullName evidence="2">Tetratricopeptide repeat-like superfamily protein, putative isoform 2</fullName>
    </submittedName>
</protein>
<dbReference type="Gene3D" id="1.25.40.10">
    <property type="entry name" value="Tetratricopeptide repeat domain"/>
    <property type="match status" value="2"/>
</dbReference>
<accession>A0A5D3D0K1</accession>
<dbReference type="InterPro" id="IPR011990">
    <property type="entry name" value="TPR-like_helical_dom_sf"/>
</dbReference>
<feature type="region of interest" description="Disordered" evidence="1">
    <location>
        <begin position="375"/>
        <end position="395"/>
    </location>
</feature>
<dbReference type="AlphaFoldDB" id="A0A5D3D0K1"/>
<dbReference type="PANTHER" id="PTHR26312">
    <property type="entry name" value="TETRATRICOPEPTIDE REPEAT PROTEIN 5"/>
    <property type="match status" value="1"/>
</dbReference>
<reference evidence="2 3" key="1">
    <citation type="submission" date="2019-08" db="EMBL/GenBank/DDBJ databases">
        <title>Draft genome sequences of two oriental melons (Cucumis melo L. var makuwa).</title>
        <authorList>
            <person name="Kwon S.-Y."/>
        </authorList>
    </citation>
    <scope>NUCLEOTIDE SEQUENCE [LARGE SCALE GENOMIC DNA]</scope>
    <source>
        <strain evidence="3">cv. Chang Bougi</strain>
        <tissue evidence="2">Leaf</tissue>
    </source>
</reference>